<dbReference type="InterPro" id="IPR000456">
    <property type="entry name" value="Ribosomal_bL17"/>
</dbReference>
<dbReference type="PANTHER" id="PTHR14413">
    <property type="entry name" value="RIBOSOMAL PROTEIN L17"/>
    <property type="match status" value="1"/>
</dbReference>
<sequence>MRHRKSGRKLNRTAAHRKALFNNLSIALVKYEMIQTTDAKAKELRSLADHLITLGKRDTVHSRRQAFKVLKDRDLVGKLFDDLAKRDELATRSGGYTRIVKIGQRPGDNAPLSRISWVGTTVENTAALRYPEHLLIDDEDESEEG</sequence>
<dbReference type="AlphaFoldDB" id="A0A5B8XV29"/>
<dbReference type="GO" id="GO:0022625">
    <property type="term" value="C:cytosolic large ribosomal subunit"/>
    <property type="evidence" value="ECO:0007669"/>
    <property type="project" value="TreeGrafter"/>
</dbReference>
<dbReference type="Gene3D" id="3.90.1030.10">
    <property type="entry name" value="Ribosomal protein L17"/>
    <property type="match status" value="1"/>
</dbReference>
<dbReference type="GO" id="GO:0003735">
    <property type="term" value="F:structural constituent of ribosome"/>
    <property type="evidence" value="ECO:0007669"/>
    <property type="project" value="InterPro"/>
</dbReference>
<dbReference type="OrthoDB" id="9809073at2"/>
<name>A0A5B8XV29_9DELT</name>
<dbReference type="EMBL" id="CP042467">
    <property type="protein sequence ID" value="QED28798.1"/>
    <property type="molecule type" value="Genomic_DNA"/>
</dbReference>
<organism evidence="6 7">
    <name type="scientific">Microvenator marinus</name>
    <dbReference type="NCBI Taxonomy" id="2600177"/>
    <lineage>
        <taxon>Bacteria</taxon>
        <taxon>Deltaproteobacteria</taxon>
        <taxon>Bradymonadales</taxon>
        <taxon>Microvenatoraceae</taxon>
        <taxon>Microvenator</taxon>
    </lineage>
</organism>
<keyword evidence="7" id="KW-1185">Reference proteome</keyword>
<dbReference type="FunFam" id="3.90.1030.10:FF:000001">
    <property type="entry name" value="50S ribosomal protein L17"/>
    <property type="match status" value="1"/>
</dbReference>
<evidence type="ECO:0000256" key="4">
    <source>
        <dbReference type="HAMAP-Rule" id="MF_01368"/>
    </source>
</evidence>
<comment type="subunit">
    <text evidence="4">Part of the 50S ribosomal subunit. Contacts protein L32.</text>
</comment>
<evidence type="ECO:0000256" key="3">
    <source>
        <dbReference type="ARBA" id="ARBA00023274"/>
    </source>
</evidence>
<proteinExistence type="inferred from homology"/>
<dbReference type="PANTHER" id="PTHR14413:SF16">
    <property type="entry name" value="LARGE RIBOSOMAL SUBUNIT PROTEIN BL17M"/>
    <property type="match status" value="1"/>
</dbReference>
<dbReference type="PROSITE" id="PS01167">
    <property type="entry name" value="RIBOSOMAL_L17"/>
    <property type="match status" value="1"/>
</dbReference>
<comment type="similarity">
    <text evidence="1 4 5">Belongs to the bacterial ribosomal protein bL17 family.</text>
</comment>
<keyword evidence="2 4" id="KW-0689">Ribosomal protein</keyword>
<evidence type="ECO:0000256" key="1">
    <source>
        <dbReference type="ARBA" id="ARBA00008777"/>
    </source>
</evidence>
<dbReference type="HAMAP" id="MF_01368">
    <property type="entry name" value="Ribosomal_bL17"/>
    <property type="match status" value="1"/>
</dbReference>
<dbReference type="GO" id="GO:0006412">
    <property type="term" value="P:translation"/>
    <property type="evidence" value="ECO:0007669"/>
    <property type="project" value="UniProtKB-UniRule"/>
</dbReference>
<evidence type="ECO:0000256" key="5">
    <source>
        <dbReference type="RuleBase" id="RU000660"/>
    </source>
</evidence>
<dbReference type="InterPro" id="IPR047859">
    <property type="entry name" value="Ribosomal_bL17_CS"/>
</dbReference>
<reference evidence="6 7" key="1">
    <citation type="submission" date="2019-08" db="EMBL/GenBank/DDBJ databases">
        <authorList>
            <person name="Liang Q."/>
        </authorList>
    </citation>
    <scope>NUCLEOTIDE SEQUENCE [LARGE SCALE GENOMIC DNA]</scope>
    <source>
        <strain evidence="6 7">V1718</strain>
    </source>
</reference>
<dbReference type="NCBIfam" id="TIGR00059">
    <property type="entry name" value="L17"/>
    <property type="match status" value="1"/>
</dbReference>
<evidence type="ECO:0000313" key="7">
    <source>
        <dbReference type="Proteomes" id="UP000321595"/>
    </source>
</evidence>
<dbReference type="Proteomes" id="UP000321595">
    <property type="component" value="Chromosome"/>
</dbReference>
<keyword evidence="3 4" id="KW-0687">Ribonucleoprotein</keyword>
<dbReference type="RefSeq" id="WP_146961550.1">
    <property type="nucleotide sequence ID" value="NZ_CP042467.1"/>
</dbReference>
<evidence type="ECO:0000256" key="2">
    <source>
        <dbReference type="ARBA" id="ARBA00022980"/>
    </source>
</evidence>
<protein>
    <recommendedName>
        <fullName evidence="4">Large ribosomal subunit protein bL17</fullName>
    </recommendedName>
</protein>
<gene>
    <name evidence="4" type="primary">rplQ</name>
    <name evidence="6" type="ORF">FRD01_16445</name>
</gene>
<dbReference type="Pfam" id="PF01196">
    <property type="entry name" value="Ribosomal_L17"/>
    <property type="match status" value="1"/>
</dbReference>
<dbReference type="InterPro" id="IPR036373">
    <property type="entry name" value="Ribosomal_bL17_sf"/>
</dbReference>
<dbReference type="KEGG" id="bbae:FRD01_16445"/>
<evidence type="ECO:0000313" key="6">
    <source>
        <dbReference type="EMBL" id="QED28798.1"/>
    </source>
</evidence>
<dbReference type="SUPFAM" id="SSF64263">
    <property type="entry name" value="Prokaryotic ribosomal protein L17"/>
    <property type="match status" value="1"/>
</dbReference>
<accession>A0A5B8XV29</accession>